<sequence>MTVLVTGGTGTLGRDVVRALPDARVLSRSGAGVRGDLLTGEGLEEALSGVTAVVHCATTLGRKDIPATENLIAAMRQAGSPHLVYISIVGVDRVPLPYYRTKLATELLVEDSGLPYSILRATQFHDLIAKLFAKQRALLFYPACDFQPVDTGIVAARLADLAIGPARGRVADLGGPTVWPARDLAAQYLAAKGRKALKVPVRLPGATFAAYRRGDHTTPEHADGTVEFTDYLSGDAQHS</sequence>
<evidence type="ECO:0000256" key="1">
    <source>
        <dbReference type="ARBA" id="ARBA00022531"/>
    </source>
</evidence>
<dbReference type="RefSeq" id="WP_104483269.1">
    <property type="nucleotide sequence ID" value="NZ_CP154825.1"/>
</dbReference>
<accession>A0A2S6GCK7</accession>
<dbReference type="SUPFAM" id="SSF51735">
    <property type="entry name" value="NAD(P)-binding Rossmann-fold domains"/>
    <property type="match status" value="1"/>
</dbReference>
<dbReference type="InterPro" id="IPR036291">
    <property type="entry name" value="NAD(P)-bd_dom_sf"/>
</dbReference>
<organism evidence="4 5">
    <name type="scientific">Actinokineospora auranticolor</name>
    <dbReference type="NCBI Taxonomy" id="155976"/>
    <lineage>
        <taxon>Bacteria</taxon>
        <taxon>Bacillati</taxon>
        <taxon>Actinomycetota</taxon>
        <taxon>Actinomycetes</taxon>
        <taxon>Pseudonocardiales</taxon>
        <taxon>Pseudonocardiaceae</taxon>
        <taxon>Actinokineospora</taxon>
    </lineage>
</organism>
<keyword evidence="2" id="KW-0604">Photosystem II</keyword>
<dbReference type="Gene3D" id="3.40.50.720">
    <property type="entry name" value="NAD(P)-binding Rossmann-like Domain"/>
    <property type="match status" value="1"/>
</dbReference>
<dbReference type="AlphaFoldDB" id="A0A2S6GCK7"/>
<evidence type="ECO:0000259" key="3">
    <source>
        <dbReference type="Pfam" id="PF13460"/>
    </source>
</evidence>
<dbReference type="EMBL" id="PTIX01000036">
    <property type="protein sequence ID" value="PPK62214.1"/>
    <property type="molecule type" value="Genomic_DNA"/>
</dbReference>
<dbReference type="GO" id="GO:0015979">
    <property type="term" value="P:photosynthesis"/>
    <property type="evidence" value="ECO:0007669"/>
    <property type="project" value="UniProtKB-KW"/>
</dbReference>
<keyword evidence="5" id="KW-1185">Reference proteome</keyword>
<evidence type="ECO:0000313" key="4">
    <source>
        <dbReference type="EMBL" id="PPK62214.1"/>
    </source>
</evidence>
<dbReference type="Proteomes" id="UP000239203">
    <property type="component" value="Unassembled WGS sequence"/>
</dbReference>
<evidence type="ECO:0000256" key="2">
    <source>
        <dbReference type="ARBA" id="ARBA00023276"/>
    </source>
</evidence>
<proteinExistence type="predicted"/>
<keyword evidence="1" id="KW-0602">Photosynthesis</keyword>
<dbReference type="InterPro" id="IPR044256">
    <property type="entry name" value="HCF244-like"/>
</dbReference>
<reference evidence="4 5" key="1">
    <citation type="submission" date="2018-02" db="EMBL/GenBank/DDBJ databases">
        <title>Genomic Encyclopedia of Archaeal and Bacterial Type Strains, Phase II (KMG-II): from individual species to whole genera.</title>
        <authorList>
            <person name="Goeker M."/>
        </authorList>
    </citation>
    <scope>NUCLEOTIDE SEQUENCE [LARGE SCALE GENOMIC DNA]</scope>
    <source>
        <strain evidence="4 5">YU 961-1</strain>
    </source>
</reference>
<gene>
    <name evidence="4" type="ORF">CLV40_13625</name>
</gene>
<protein>
    <submittedName>
        <fullName evidence="4">Uncharacterized protein YbjT (DUF2867 family)</fullName>
    </submittedName>
</protein>
<name>A0A2S6GCK7_9PSEU</name>
<dbReference type="OrthoDB" id="9771302at2"/>
<evidence type="ECO:0000313" key="5">
    <source>
        <dbReference type="Proteomes" id="UP000239203"/>
    </source>
</evidence>
<dbReference type="InterPro" id="IPR016040">
    <property type="entry name" value="NAD(P)-bd_dom"/>
</dbReference>
<dbReference type="PANTHER" id="PTHR47128:SF2">
    <property type="entry name" value="PROTEIN HIGH CHLOROPHYLL FLUORESCENCE PHENOTYPE 244, CHLOROPLASTIC"/>
    <property type="match status" value="1"/>
</dbReference>
<comment type="caution">
    <text evidence="4">The sequence shown here is derived from an EMBL/GenBank/DDBJ whole genome shotgun (WGS) entry which is preliminary data.</text>
</comment>
<dbReference type="Pfam" id="PF13460">
    <property type="entry name" value="NAD_binding_10"/>
    <property type="match status" value="1"/>
</dbReference>
<feature type="domain" description="NAD(P)-binding" evidence="3">
    <location>
        <begin position="33"/>
        <end position="126"/>
    </location>
</feature>
<dbReference type="GO" id="GO:0009523">
    <property type="term" value="C:photosystem II"/>
    <property type="evidence" value="ECO:0007669"/>
    <property type="project" value="UniProtKB-KW"/>
</dbReference>
<dbReference type="PANTHER" id="PTHR47128">
    <property type="match status" value="1"/>
</dbReference>